<dbReference type="Gramene" id="AUR62015481-RA">
    <property type="protein sequence ID" value="AUR62015481-RA:cds"/>
    <property type="gene ID" value="AUR62015481"/>
</dbReference>
<dbReference type="Gene3D" id="3.80.10.10">
    <property type="entry name" value="Ribonuclease Inhibitor"/>
    <property type="match status" value="2"/>
</dbReference>
<name>A0A803LMH0_CHEQI</name>
<accession>A0A803LMH0</accession>
<sequence length="491" mass="54025">MKIQNHSAVKPSCLLHSTVLKCQRFSHYSERSLNRPPDLHQVTVICQCLHDQKSLLLELKNDLTFGPYALDKLDGWNQSTDCCHWSGVTCDNSNGRVIELDFSGIDITGFVDDSSSFSGQVPIGISQLVNLVVLDISGSPLYMKKPNLATIIRNLTNIKELYLDGIHNSAMGDKWCQALSSSFPHLQILSMSNCDLRGEIHKSFSNLHHLSVIKLDDNGSLGGRVPEVLASFTNSTKLSLHKCNLNGTFPGKIFQVPTLITLDLSGNEKLQGNLPVFYKNGSLEKLLISSTKFSGTLPSSISNLKRLHLQNNNLNGSMNVTDWGKLLSLEELNLSNNSLDGSISTSLFSLPSLGKIDLSVNKFSGQLMNEFASIASSQMSDLDLRYNSLEGPIPKSFFQLRELRNFTSINPGIGNYLSNARYLSFSRNNLHGSSPASLCNATSLEILNLEHNHLSGIVLDCLTAMTQISVLSLTGNQLYGEIPTKFREGCR</sequence>
<reference evidence="4" key="1">
    <citation type="journal article" date="2017" name="Nature">
        <title>The genome of Chenopodium quinoa.</title>
        <authorList>
            <person name="Jarvis D.E."/>
            <person name="Ho Y.S."/>
            <person name="Lightfoot D.J."/>
            <person name="Schmoeckel S.M."/>
            <person name="Li B."/>
            <person name="Borm T.J.A."/>
            <person name="Ohyanagi H."/>
            <person name="Mineta K."/>
            <person name="Michell C.T."/>
            <person name="Saber N."/>
            <person name="Kharbatia N.M."/>
            <person name="Rupper R.R."/>
            <person name="Sharp A.R."/>
            <person name="Dally N."/>
            <person name="Boughton B.A."/>
            <person name="Woo Y.H."/>
            <person name="Gao G."/>
            <person name="Schijlen E.G.W.M."/>
            <person name="Guo X."/>
            <person name="Momin A.A."/>
            <person name="Negrao S."/>
            <person name="Al-Babili S."/>
            <person name="Gehring C."/>
            <person name="Roessner U."/>
            <person name="Jung C."/>
            <person name="Murphy K."/>
            <person name="Arold S.T."/>
            <person name="Gojobori T."/>
            <person name="van der Linden C.G."/>
            <person name="van Loo E.N."/>
            <person name="Jellen E.N."/>
            <person name="Maughan P.J."/>
            <person name="Tester M."/>
        </authorList>
    </citation>
    <scope>NUCLEOTIDE SEQUENCE [LARGE SCALE GENOMIC DNA]</scope>
    <source>
        <strain evidence="4">cv. PI 614886</strain>
    </source>
</reference>
<dbReference type="PANTHER" id="PTHR48004">
    <property type="entry name" value="OS01G0149700 PROTEIN"/>
    <property type="match status" value="1"/>
</dbReference>
<dbReference type="InterPro" id="IPR001611">
    <property type="entry name" value="Leu-rich_rpt"/>
</dbReference>
<evidence type="ECO:0000313" key="4">
    <source>
        <dbReference type="EnsemblPlants" id="AUR62015481-RA:cds"/>
    </source>
</evidence>
<proteinExistence type="predicted"/>
<protein>
    <recommendedName>
        <fullName evidence="3">Leucine-rich repeat-containing N-terminal plant-type domain-containing protein</fullName>
    </recommendedName>
</protein>
<evidence type="ECO:0000256" key="2">
    <source>
        <dbReference type="ARBA" id="ARBA00022737"/>
    </source>
</evidence>
<evidence type="ECO:0000313" key="5">
    <source>
        <dbReference type="Proteomes" id="UP000596660"/>
    </source>
</evidence>
<keyword evidence="5" id="KW-1185">Reference proteome</keyword>
<keyword evidence="2" id="KW-0677">Repeat</keyword>
<dbReference type="AlphaFoldDB" id="A0A803LMH0"/>
<dbReference type="Pfam" id="PF13855">
    <property type="entry name" value="LRR_8"/>
    <property type="match status" value="1"/>
</dbReference>
<dbReference type="SUPFAM" id="SSF52058">
    <property type="entry name" value="L domain-like"/>
    <property type="match status" value="2"/>
</dbReference>
<dbReference type="EnsemblPlants" id="AUR62015481-RA">
    <property type="protein sequence ID" value="AUR62015481-RA:cds"/>
    <property type="gene ID" value="AUR62015481"/>
</dbReference>
<keyword evidence="1" id="KW-0433">Leucine-rich repeat</keyword>
<dbReference type="PROSITE" id="PS51450">
    <property type="entry name" value="LRR"/>
    <property type="match status" value="1"/>
</dbReference>
<dbReference type="PANTHER" id="PTHR48004:SF42">
    <property type="entry name" value="PROTEIN TOO MANY MOUTHS-RELATED"/>
    <property type="match status" value="1"/>
</dbReference>
<evidence type="ECO:0000256" key="1">
    <source>
        <dbReference type="ARBA" id="ARBA00022614"/>
    </source>
</evidence>
<dbReference type="InterPro" id="IPR032675">
    <property type="entry name" value="LRR_dom_sf"/>
</dbReference>
<dbReference type="Pfam" id="PF00560">
    <property type="entry name" value="LRR_1"/>
    <property type="match status" value="4"/>
</dbReference>
<dbReference type="Proteomes" id="UP000596660">
    <property type="component" value="Unplaced"/>
</dbReference>
<reference evidence="4" key="2">
    <citation type="submission" date="2021-03" db="UniProtKB">
        <authorList>
            <consortium name="EnsemblPlants"/>
        </authorList>
    </citation>
    <scope>IDENTIFICATION</scope>
</reference>
<evidence type="ECO:0000259" key="3">
    <source>
        <dbReference type="Pfam" id="PF08263"/>
    </source>
</evidence>
<dbReference type="OMA" id="YENDGIM"/>
<dbReference type="InterPro" id="IPR013210">
    <property type="entry name" value="LRR_N_plant-typ"/>
</dbReference>
<organism evidence="4 5">
    <name type="scientific">Chenopodium quinoa</name>
    <name type="common">Quinoa</name>
    <dbReference type="NCBI Taxonomy" id="63459"/>
    <lineage>
        <taxon>Eukaryota</taxon>
        <taxon>Viridiplantae</taxon>
        <taxon>Streptophyta</taxon>
        <taxon>Embryophyta</taxon>
        <taxon>Tracheophyta</taxon>
        <taxon>Spermatophyta</taxon>
        <taxon>Magnoliopsida</taxon>
        <taxon>eudicotyledons</taxon>
        <taxon>Gunneridae</taxon>
        <taxon>Pentapetalae</taxon>
        <taxon>Caryophyllales</taxon>
        <taxon>Chenopodiaceae</taxon>
        <taxon>Chenopodioideae</taxon>
        <taxon>Atripliceae</taxon>
        <taxon>Chenopodium</taxon>
    </lineage>
</organism>
<feature type="domain" description="Leucine-rich repeat-containing N-terminal plant-type" evidence="3">
    <location>
        <begin position="50"/>
        <end position="91"/>
    </location>
</feature>
<dbReference type="InterPro" id="IPR052941">
    <property type="entry name" value="StomDev_PlantInt_Reg"/>
</dbReference>
<dbReference type="Pfam" id="PF08263">
    <property type="entry name" value="LRRNT_2"/>
    <property type="match status" value="1"/>
</dbReference>